<evidence type="ECO:0008006" key="4">
    <source>
        <dbReference type="Google" id="ProtNLM"/>
    </source>
</evidence>
<gene>
    <name evidence="2" type="ORF">EI546_06295</name>
</gene>
<accession>A0A410G286</accession>
<dbReference type="EMBL" id="CP034951">
    <property type="protein sequence ID" value="QAA81360.1"/>
    <property type="molecule type" value="Genomic_DNA"/>
</dbReference>
<evidence type="ECO:0000313" key="3">
    <source>
        <dbReference type="Proteomes" id="UP000285517"/>
    </source>
</evidence>
<keyword evidence="3" id="KW-1185">Reference proteome</keyword>
<protein>
    <recommendedName>
        <fullName evidence="4">Glycosyltransferase RgtA/B/C/D-like domain-containing protein</fullName>
    </recommendedName>
</protein>
<name>A0A410G286_9FLAO</name>
<dbReference type="AlphaFoldDB" id="A0A410G286"/>
<reference evidence="2 3" key="1">
    <citation type="submission" date="2019-01" db="EMBL/GenBank/DDBJ databases">
        <title>Complete genome sequencing of Aequorivita sp. H23M31.</title>
        <authorList>
            <person name="Bae J.-W."/>
        </authorList>
    </citation>
    <scope>NUCLEOTIDE SEQUENCE [LARGE SCALE GENOMIC DNA]</scope>
    <source>
        <strain evidence="2 3">H23M31</strain>
    </source>
</reference>
<feature type="transmembrane region" description="Helical" evidence="1">
    <location>
        <begin position="370"/>
        <end position="389"/>
    </location>
</feature>
<proteinExistence type="predicted"/>
<dbReference type="Proteomes" id="UP000285517">
    <property type="component" value="Chromosome"/>
</dbReference>
<sequence>MKDKKQLFFLLLLNILIAAGFYLENKNAGFTSLVSDVHSIVGIAQKFDDPQRYKYDLFLNDFDNVKYYTPFFVQPLRFVAYFMDYNYVQALNIISFFLHLIYGLLWFFLFYKLSRNFWISLIMSLLIRGIIWLPGYEFWGITGIWTTMPRTVYIVFMPLILLLLFHFKEKHLWLSAFVAGFIFNFHPITGLGGILIYLTIIVYFYFRNRKTIDKPIQKVILILGSIILGMLPFILTYFGQTSSVINYDLGVYQNALNARLPASFFDPIIFLKSWNRISALFFLTLILTYFVVSLFKKSERKRAFLLVTLTLALIIIPNISVYIEQGINALFNRNLRISFQFIRLQKLAILPGYFALLFLFLLLKPNKITTISSFFIFLLIVSLSNGKMFNSIPFVGDDIFRTILPNSLNIYNHPSLENNAMEKMLDYIRKNTPEDAVFYGPQIIRSATMRSVVLDSKGASILIEGNPTEFTDWLKDRNEFRKLEDQNSQIEFLMNKNVNYIVDDRERFNLIVPVFKVGHLKLYQL</sequence>
<feature type="transmembrane region" description="Helical" evidence="1">
    <location>
        <begin position="117"/>
        <end position="139"/>
    </location>
</feature>
<feature type="transmembrane region" description="Helical" evidence="1">
    <location>
        <begin position="90"/>
        <end position="111"/>
    </location>
</feature>
<organism evidence="2 3">
    <name type="scientific">Aequorivita ciconiae</name>
    <dbReference type="NCBI Taxonomy" id="2494375"/>
    <lineage>
        <taxon>Bacteria</taxon>
        <taxon>Pseudomonadati</taxon>
        <taxon>Bacteroidota</taxon>
        <taxon>Flavobacteriia</taxon>
        <taxon>Flavobacteriales</taxon>
        <taxon>Flavobacteriaceae</taxon>
        <taxon>Aequorivita</taxon>
    </lineage>
</organism>
<evidence type="ECO:0000313" key="2">
    <source>
        <dbReference type="EMBL" id="QAA81360.1"/>
    </source>
</evidence>
<feature type="transmembrane region" description="Helical" evidence="1">
    <location>
        <begin position="273"/>
        <end position="292"/>
    </location>
</feature>
<feature type="transmembrane region" description="Helical" evidence="1">
    <location>
        <begin position="7"/>
        <end position="23"/>
    </location>
</feature>
<feature type="transmembrane region" description="Helical" evidence="1">
    <location>
        <begin position="343"/>
        <end position="363"/>
    </location>
</feature>
<feature type="transmembrane region" description="Helical" evidence="1">
    <location>
        <begin position="173"/>
        <end position="206"/>
    </location>
</feature>
<evidence type="ECO:0000256" key="1">
    <source>
        <dbReference type="SAM" id="Phobius"/>
    </source>
</evidence>
<keyword evidence="1" id="KW-0812">Transmembrane</keyword>
<keyword evidence="1" id="KW-0472">Membrane</keyword>
<dbReference type="OrthoDB" id="1397282at2"/>
<dbReference type="KEGG" id="aev:EI546_06295"/>
<feature type="transmembrane region" description="Helical" evidence="1">
    <location>
        <begin position="304"/>
        <end position="323"/>
    </location>
</feature>
<keyword evidence="1" id="KW-1133">Transmembrane helix</keyword>
<feature type="transmembrane region" description="Helical" evidence="1">
    <location>
        <begin position="218"/>
        <end position="239"/>
    </location>
</feature>
<dbReference type="RefSeq" id="WP_128249748.1">
    <property type="nucleotide sequence ID" value="NZ_CP034951.1"/>
</dbReference>